<dbReference type="Proteomes" id="UP000271889">
    <property type="component" value="Unassembled WGS sequence"/>
</dbReference>
<keyword evidence="2" id="KW-1185">Reference proteome</keyword>
<name>A0A3P6SCX4_CYLGO</name>
<evidence type="ECO:0000313" key="1">
    <source>
        <dbReference type="EMBL" id="VDK51828.1"/>
    </source>
</evidence>
<organism evidence="1 2">
    <name type="scientific">Cylicostephanus goldi</name>
    <name type="common">Nematode worm</name>
    <dbReference type="NCBI Taxonomy" id="71465"/>
    <lineage>
        <taxon>Eukaryota</taxon>
        <taxon>Metazoa</taxon>
        <taxon>Ecdysozoa</taxon>
        <taxon>Nematoda</taxon>
        <taxon>Chromadorea</taxon>
        <taxon>Rhabditida</taxon>
        <taxon>Rhabditina</taxon>
        <taxon>Rhabditomorpha</taxon>
        <taxon>Strongyloidea</taxon>
        <taxon>Strongylidae</taxon>
        <taxon>Cylicostephanus</taxon>
    </lineage>
</organism>
<gene>
    <name evidence="1" type="ORF">CGOC_LOCUS2173</name>
</gene>
<evidence type="ECO:0000313" key="2">
    <source>
        <dbReference type="Proteomes" id="UP000271889"/>
    </source>
</evidence>
<dbReference type="AlphaFoldDB" id="A0A3P6SCX4"/>
<accession>A0A3P6SCX4</accession>
<proteinExistence type="predicted"/>
<sequence length="307" mass="34445">MEQERIWPQEFRSRKRLRKERRRIGHVQHLDRPGSFGAPIFHPTLDTKQRQHHSDKVDYSNQDAKPVMLQAETITTTTTAPLFTFPTFPPYTFPTILPSPHLLLFDGHNSVPTPRMVNNVSVSSHAFGITQPNHSALPSAAVNGQTHAFESPMSAFMQLPHLHQLPQPQLVSNDIGAQEHNGTMASPFNIFAAQQAHHVDSQSADHQRMALPLYQPFEATQTPVKHNDYASLLEQQILNPFSYSPNAQTTATHLGRQKTDRLPIRGEERTDVVEPSLPPTHQQLGALFRPPPFPALTSALQNFQAQG</sequence>
<protein>
    <submittedName>
        <fullName evidence="1">Uncharacterized protein</fullName>
    </submittedName>
</protein>
<reference evidence="1 2" key="1">
    <citation type="submission" date="2018-11" db="EMBL/GenBank/DDBJ databases">
        <authorList>
            <consortium name="Pathogen Informatics"/>
        </authorList>
    </citation>
    <scope>NUCLEOTIDE SEQUENCE [LARGE SCALE GENOMIC DNA]</scope>
</reference>
<dbReference type="EMBL" id="UYRV01004703">
    <property type="protein sequence ID" value="VDK51828.1"/>
    <property type="molecule type" value="Genomic_DNA"/>
</dbReference>